<dbReference type="SUPFAM" id="SSF46689">
    <property type="entry name" value="Homeodomain-like"/>
    <property type="match status" value="1"/>
</dbReference>
<organism evidence="4 5">
    <name type="scientific">Limnobaculum parvum</name>
    <dbReference type="NCBI Taxonomy" id="2172103"/>
    <lineage>
        <taxon>Bacteria</taxon>
        <taxon>Pseudomonadati</taxon>
        <taxon>Pseudomonadota</taxon>
        <taxon>Gammaproteobacteria</taxon>
        <taxon>Enterobacterales</taxon>
        <taxon>Budviciaceae</taxon>
        <taxon>Limnobaculum</taxon>
    </lineage>
</organism>
<dbReference type="Pfam" id="PF01527">
    <property type="entry name" value="HTH_Tnp_1"/>
    <property type="match status" value="1"/>
</dbReference>
<dbReference type="RefSeq" id="WP_108900783.1">
    <property type="nucleotide sequence ID" value="NZ_CP029185.2"/>
</dbReference>
<keyword evidence="5" id="KW-1185">Reference proteome</keyword>
<keyword evidence="2" id="KW-0175">Coiled coil</keyword>
<protein>
    <submittedName>
        <fullName evidence="4">IS3 family transposase</fullName>
    </submittedName>
</protein>
<gene>
    <name evidence="4" type="ORF">HYN51_09240</name>
</gene>
<dbReference type="Gene3D" id="3.30.420.10">
    <property type="entry name" value="Ribonuclease H-like superfamily/Ribonuclease H"/>
    <property type="match status" value="1"/>
</dbReference>
<name>A0A2Y9TYD8_9GAMM</name>
<accession>A0A2Y9TYD8</accession>
<evidence type="ECO:0000256" key="2">
    <source>
        <dbReference type="SAM" id="Coils"/>
    </source>
</evidence>
<dbReference type="InterPro" id="IPR036397">
    <property type="entry name" value="RNaseH_sf"/>
</dbReference>
<dbReference type="KEGG" id="lpv:HYN51_09240"/>
<dbReference type="AlphaFoldDB" id="A0A2Y9TYD8"/>
<dbReference type="PANTHER" id="PTHR46889:SF4">
    <property type="entry name" value="TRANSPOSASE INSO FOR INSERTION SEQUENCE ELEMENT IS911B-RELATED"/>
    <property type="match status" value="1"/>
</dbReference>
<dbReference type="InterPro" id="IPR009057">
    <property type="entry name" value="Homeodomain-like_sf"/>
</dbReference>
<dbReference type="Pfam" id="PF00665">
    <property type="entry name" value="rve"/>
    <property type="match status" value="1"/>
</dbReference>
<comment type="similarity">
    <text evidence="1">Belongs to the transposase 8 family.</text>
</comment>
<dbReference type="Proteomes" id="UP000244908">
    <property type="component" value="Chromosome"/>
</dbReference>
<proteinExistence type="inferred from homology"/>
<feature type="coiled-coil region" evidence="2">
    <location>
        <begin position="62"/>
        <end position="89"/>
    </location>
</feature>
<reference evidence="4 5" key="1">
    <citation type="journal article" date="2019" name="Int. J. Syst. Evol. Microbiol.">
        <title>Limnobaculum parvum gen. nov., sp. nov., isolated from a freshwater lake.</title>
        <authorList>
            <person name="Baek C."/>
            <person name="Shin S.K."/>
            <person name="Yi H."/>
        </authorList>
    </citation>
    <scope>NUCLEOTIDE SEQUENCE [LARGE SCALE GENOMIC DNA]</scope>
    <source>
        <strain evidence="4 5">HYN0051</strain>
    </source>
</reference>
<dbReference type="SUPFAM" id="SSF53098">
    <property type="entry name" value="Ribonuclease H-like"/>
    <property type="match status" value="1"/>
</dbReference>
<dbReference type="Gene3D" id="1.10.10.60">
    <property type="entry name" value="Homeodomain-like"/>
    <property type="match status" value="1"/>
</dbReference>
<dbReference type="InterPro" id="IPR002514">
    <property type="entry name" value="Transposase_8"/>
</dbReference>
<evidence type="ECO:0000259" key="3">
    <source>
        <dbReference type="PROSITE" id="PS50994"/>
    </source>
</evidence>
<dbReference type="GO" id="GO:0006313">
    <property type="term" value="P:DNA transposition"/>
    <property type="evidence" value="ECO:0007669"/>
    <property type="project" value="InterPro"/>
</dbReference>
<dbReference type="GO" id="GO:0015074">
    <property type="term" value="P:DNA integration"/>
    <property type="evidence" value="ECO:0007669"/>
    <property type="project" value="InterPro"/>
</dbReference>
<dbReference type="OrthoDB" id="9810995at2"/>
<dbReference type="Pfam" id="PF13276">
    <property type="entry name" value="HTH_21"/>
    <property type="match status" value="1"/>
</dbReference>
<dbReference type="PROSITE" id="PS50994">
    <property type="entry name" value="INTEGRASE"/>
    <property type="match status" value="1"/>
</dbReference>
<dbReference type="PANTHER" id="PTHR46889">
    <property type="entry name" value="TRANSPOSASE INSF FOR INSERTION SEQUENCE IS3B-RELATED"/>
    <property type="match status" value="1"/>
</dbReference>
<dbReference type="GO" id="GO:0003677">
    <property type="term" value="F:DNA binding"/>
    <property type="evidence" value="ECO:0007669"/>
    <property type="project" value="InterPro"/>
</dbReference>
<dbReference type="InterPro" id="IPR012337">
    <property type="entry name" value="RNaseH-like_sf"/>
</dbReference>
<sequence>MIKERRHFTPEFKREAAALVVEHGYSTTEACRAMGVGETAMRRWVRQLKYEQQGVTPTTQALTAEQQRIQALEKRIKHLELEKENLKKGYRSLNVGRIQKYELTAQLSERYSTRLLCSLFDISKSTFYDTQSRTVNKERGRLRQHVVSLFKQSRGSAGSRTIVGMLRQEKIVIGRFKVRRLMAEAQLQSKQPGSHRYKPVTIERPEISNILGRDFIPSRPNQVWTSDITYIWSGCWIYLAVVLDLYARKVIGYALSDKADAGLAIKALDMAWQHRGKPKGVMLHSDQGCQYTARAFRQRLWRYQITQSMSRRGNCWDNAPTERLFRSLKTEWVPETGYHNLMQAKSDISRYLLEYYNQRRPHAFNGGLPPMIAEQLKLESGNT</sequence>
<feature type="domain" description="Integrase catalytic" evidence="3">
    <location>
        <begin position="216"/>
        <end position="377"/>
    </location>
</feature>
<dbReference type="InterPro" id="IPR025948">
    <property type="entry name" value="HTH-like_dom"/>
</dbReference>
<dbReference type="InterPro" id="IPR001584">
    <property type="entry name" value="Integrase_cat-core"/>
</dbReference>
<evidence type="ECO:0000313" key="4">
    <source>
        <dbReference type="EMBL" id="AWH88726.1"/>
    </source>
</evidence>
<evidence type="ECO:0000313" key="5">
    <source>
        <dbReference type="Proteomes" id="UP000244908"/>
    </source>
</evidence>
<evidence type="ECO:0000256" key="1">
    <source>
        <dbReference type="ARBA" id="ARBA00009964"/>
    </source>
</evidence>
<dbReference type="GO" id="GO:0004803">
    <property type="term" value="F:transposase activity"/>
    <property type="evidence" value="ECO:0007669"/>
    <property type="project" value="InterPro"/>
</dbReference>
<dbReference type="NCBIfam" id="NF033516">
    <property type="entry name" value="transpos_IS3"/>
    <property type="match status" value="1"/>
</dbReference>
<dbReference type="InterPro" id="IPR048020">
    <property type="entry name" value="Transpos_IS3"/>
</dbReference>
<dbReference type="EMBL" id="CP029185">
    <property type="protein sequence ID" value="AWH88726.1"/>
    <property type="molecule type" value="Genomic_DNA"/>
</dbReference>
<dbReference type="InterPro" id="IPR050900">
    <property type="entry name" value="Transposase_IS3/IS150/IS904"/>
</dbReference>